<dbReference type="RefSeq" id="WP_061502764.1">
    <property type="nucleotide sequence ID" value="NZ_CP010951.1"/>
</dbReference>
<feature type="compositionally biased region" description="Basic residues" evidence="1">
    <location>
        <begin position="49"/>
        <end position="59"/>
    </location>
</feature>
<keyword evidence="4" id="KW-1185">Reference proteome</keyword>
<organism evidence="3 4">
    <name type="scientific">Ramlibacter tataouinensis</name>
    <dbReference type="NCBI Taxonomy" id="94132"/>
    <lineage>
        <taxon>Bacteria</taxon>
        <taxon>Pseudomonadati</taxon>
        <taxon>Pseudomonadota</taxon>
        <taxon>Betaproteobacteria</taxon>
        <taxon>Burkholderiales</taxon>
        <taxon>Comamonadaceae</taxon>
        <taxon>Ramlibacter</taxon>
    </lineage>
</organism>
<feature type="transmembrane region" description="Helical" evidence="2">
    <location>
        <begin position="6"/>
        <end position="26"/>
    </location>
</feature>
<evidence type="ECO:0000256" key="2">
    <source>
        <dbReference type="SAM" id="Phobius"/>
    </source>
</evidence>
<feature type="region of interest" description="Disordered" evidence="1">
    <location>
        <begin position="37"/>
        <end position="59"/>
    </location>
</feature>
<protein>
    <submittedName>
        <fullName evidence="3">Uncharacterized protein</fullName>
    </submittedName>
</protein>
<dbReference type="EMBL" id="CP010951">
    <property type="protein sequence ID" value="AMO24672.1"/>
    <property type="molecule type" value="Genomic_DNA"/>
</dbReference>
<evidence type="ECO:0000256" key="1">
    <source>
        <dbReference type="SAM" id="MobiDB-lite"/>
    </source>
</evidence>
<dbReference type="Proteomes" id="UP000070433">
    <property type="component" value="Chromosome"/>
</dbReference>
<name>A0A127K131_9BURK</name>
<accession>A0A127K131</accession>
<sequence length="59" mass="7043">MSIDPSSLLFILLGFALTFFAGRILGKRWRDRRRERAEQAAREGESRQVRRARERRQPK</sequence>
<evidence type="ECO:0000313" key="4">
    <source>
        <dbReference type="Proteomes" id="UP000070433"/>
    </source>
</evidence>
<evidence type="ECO:0000313" key="3">
    <source>
        <dbReference type="EMBL" id="AMO24672.1"/>
    </source>
</evidence>
<dbReference type="AlphaFoldDB" id="A0A127K131"/>
<reference evidence="3 4" key="1">
    <citation type="journal article" date="2014" name="Int. J. Syst. Evol. Microbiol.">
        <title>Ramlibacter solisilvae sp. nov., isolated from forest soil, and emended description of the genus Ramlibacter.</title>
        <authorList>
            <person name="Lee H.J."/>
            <person name="Lee S.H."/>
            <person name="Lee S.S."/>
            <person name="Lee J.S."/>
            <person name="Kim Y."/>
            <person name="Kim S.C."/>
            <person name="Jeon C.O."/>
        </authorList>
    </citation>
    <scope>NUCLEOTIDE SEQUENCE [LARGE SCALE GENOMIC DNA]</scope>
    <source>
        <strain evidence="3 4">5-10</strain>
    </source>
</reference>
<keyword evidence="2" id="KW-0472">Membrane</keyword>
<gene>
    <name evidence="3" type="ORF">UC35_19825</name>
</gene>
<keyword evidence="2" id="KW-1133">Transmembrane helix</keyword>
<keyword evidence="2" id="KW-0812">Transmembrane</keyword>
<feature type="compositionally biased region" description="Basic and acidic residues" evidence="1">
    <location>
        <begin position="37"/>
        <end position="48"/>
    </location>
</feature>
<proteinExistence type="predicted"/>